<dbReference type="Proteomes" id="UP000515743">
    <property type="component" value="Chromosome"/>
</dbReference>
<gene>
    <name evidence="3" type="ORF">H0194_09340</name>
</gene>
<evidence type="ECO:0000313" key="3">
    <source>
        <dbReference type="EMBL" id="QNE89245.1"/>
    </source>
</evidence>
<dbReference type="KEGG" id="cik:H0194_09340"/>
<keyword evidence="4" id="KW-1185">Reference proteome</keyword>
<evidence type="ECO:0000256" key="1">
    <source>
        <dbReference type="ARBA" id="ARBA00022723"/>
    </source>
</evidence>
<reference evidence="3 4" key="1">
    <citation type="submission" date="2020-07" db="EMBL/GenBank/DDBJ databases">
        <title>Complete genome and description of Corynebacterium incognita strain Marseille-Q3630 sp. nov.</title>
        <authorList>
            <person name="Boxberger M."/>
        </authorList>
    </citation>
    <scope>NUCLEOTIDE SEQUENCE [LARGE SCALE GENOMIC DNA]</scope>
    <source>
        <strain evidence="3 4">Marseille-Q3630</strain>
    </source>
</reference>
<feature type="domain" description="Fumarylacetoacetase-like C-terminal" evidence="2">
    <location>
        <begin position="93"/>
        <end position="296"/>
    </location>
</feature>
<sequence>MKLATIRTDERSDAVATAAAVITEPIDFAATHPASGEALGSAILIPGVTDVGELLQYPDWRDVAESATVGVAAARSIKFGRKDLAPVVPRPEKIICTGLNYAKHVREMGRDFPDHPTLFIKFADALTGPFDDVDLPPFAQAQPDYEGELAVVIGQRAHQVSAAEALDYAAGYAIMNDYTLRDFQRRTTQFHQGKSFYRTAGFGPWLTTSDEWAPGNKASLITTVDGEVRQHDNTDNLIFSVAKLIEFCSHLYPLNPGDVIATGTPEGVGFAREPQAFLRNGQPTRITIEGLGQIENVTRLNDIEGLIQSN</sequence>
<evidence type="ECO:0000313" key="4">
    <source>
        <dbReference type="Proteomes" id="UP000515743"/>
    </source>
</evidence>
<dbReference type="EMBL" id="CP059404">
    <property type="protein sequence ID" value="QNE89245.1"/>
    <property type="molecule type" value="Genomic_DNA"/>
</dbReference>
<name>A0A7G7CNS9_9CORY</name>
<dbReference type="Gene3D" id="3.90.850.10">
    <property type="entry name" value="Fumarylacetoacetase-like, C-terminal domain"/>
    <property type="match status" value="1"/>
</dbReference>
<dbReference type="GO" id="GO:0016787">
    <property type="term" value="F:hydrolase activity"/>
    <property type="evidence" value="ECO:0007669"/>
    <property type="project" value="UniProtKB-KW"/>
</dbReference>
<dbReference type="SUPFAM" id="SSF56529">
    <property type="entry name" value="FAH"/>
    <property type="match status" value="1"/>
</dbReference>
<dbReference type="InterPro" id="IPR036663">
    <property type="entry name" value="Fumarylacetoacetase_C_sf"/>
</dbReference>
<dbReference type="RefSeq" id="WP_185175622.1">
    <property type="nucleotide sequence ID" value="NZ_CP059404.1"/>
</dbReference>
<keyword evidence="1" id="KW-0479">Metal-binding</keyword>
<dbReference type="AlphaFoldDB" id="A0A7G7CNS9"/>
<dbReference type="InterPro" id="IPR011234">
    <property type="entry name" value="Fumarylacetoacetase-like_C"/>
</dbReference>
<dbReference type="GO" id="GO:0046872">
    <property type="term" value="F:metal ion binding"/>
    <property type="evidence" value="ECO:0007669"/>
    <property type="project" value="UniProtKB-KW"/>
</dbReference>
<organism evidence="3 4">
    <name type="scientific">Corynebacterium incognita</name>
    <dbReference type="NCBI Taxonomy" id="2754725"/>
    <lineage>
        <taxon>Bacteria</taxon>
        <taxon>Bacillati</taxon>
        <taxon>Actinomycetota</taxon>
        <taxon>Actinomycetes</taxon>
        <taxon>Mycobacteriales</taxon>
        <taxon>Corynebacteriaceae</taxon>
        <taxon>Corynebacterium</taxon>
    </lineage>
</organism>
<accession>A0A7G7CNS9</accession>
<dbReference type="PANTHER" id="PTHR11820:SF112">
    <property type="entry name" value="FUMARYLACETOACETATE HYDROLASE FAMILY PROTEIN (AFU_ORTHOLOGUE AFUA_1G02370)-RELATED"/>
    <property type="match status" value="1"/>
</dbReference>
<keyword evidence="3" id="KW-0378">Hydrolase</keyword>
<dbReference type="FunFam" id="3.90.850.10:FF:000002">
    <property type="entry name" value="2-hydroxyhepta-2,4-diene-1,7-dioate isomerase"/>
    <property type="match status" value="1"/>
</dbReference>
<proteinExistence type="predicted"/>
<dbReference type="PANTHER" id="PTHR11820">
    <property type="entry name" value="ACYLPYRUVASE"/>
    <property type="match status" value="1"/>
</dbReference>
<dbReference type="Pfam" id="PF01557">
    <property type="entry name" value="FAA_hydrolase"/>
    <property type="match status" value="1"/>
</dbReference>
<dbReference type="GO" id="GO:0016853">
    <property type="term" value="F:isomerase activity"/>
    <property type="evidence" value="ECO:0007669"/>
    <property type="project" value="UniProtKB-ARBA"/>
</dbReference>
<protein>
    <submittedName>
        <fullName evidence="3">Fumarylacetoacetate hydrolase family protein</fullName>
    </submittedName>
</protein>
<dbReference type="GO" id="GO:0019752">
    <property type="term" value="P:carboxylic acid metabolic process"/>
    <property type="evidence" value="ECO:0007669"/>
    <property type="project" value="UniProtKB-ARBA"/>
</dbReference>
<evidence type="ECO:0000259" key="2">
    <source>
        <dbReference type="Pfam" id="PF01557"/>
    </source>
</evidence>